<evidence type="ECO:0000313" key="2">
    <source>
        <dbReference type="EMBL" id="MEI4461022.1"/>
    </source>
</evidence>
<keyword evidence="1" id="KW-0472">Membrane</keyword>
<reference evidence="2 3" key="1">
    <citation type="submission" date="2023-12" db="EMBL/GenBank/DDBJ databases">
        <authorList>
            <person name="Easwaran N."/>
            <person name="Lazarus H.P.S."/>
        </authorList>
    </citation>
    <scope>NUCLEOTIDE SEQUENCE [LARGE SCALE GENOMIC DNA]</scope>
    <source>
        <strain evidence="2 3">VIT-2023</strain>
    </source>
</reference>
<dbReference type="RefSeq" id="WP_336448845.1">
    <property type="nucleotide sequence ID" value="NZ_JBAWKY010000001.1"/>
</dbReference>
<accession>A0ABU8EG49</accession>
<name>A0ABU8EG49_9BACL</name>
<sequence length="243" mass="28842">MLKKIVLHILLVIILICIIKESTSYAYNYYQKKSLDASSGQYFRLASEILPNLLKPRYAPKDTKGKSEKMNSVDPKVYLFKEDVKAAKLKKSKLEKIINDVVENIKNMKYYFFIIALIIIYLYGLRSWKKRNVLFKKNPYLSQSRSEETTMINHNVTNFYEDEETLLNNAIREAVKRLNQTLPLNLKRLSSETFHEWCKRIELGANPNMYYVARYDEKNSYMLNLQEKNQFLNDITYFMSHKI</sequence>
<protein>
    <recommendedName>
        <fullName evidence="4">DUF4129 domain-containing protein</fullName>
    </recommendedName>
</protein>
<keyword evidence="1" id="KW-1133">Transmembrane helix</keyword>
<organism evidence="2 3">
    <name type="scientific">Exiguobacterium indicum</name>
    <dbReference type="NCBI Taxonomy" id="296995"/>
    <lineage>
        <taxon>Bacteria</taxon>
        <taxon>Bacillati</taxon>
        <taxon>Bacillota</taxon>
        <taxon>Bacilli</taxon>
        <taxon>Bacillales</taxon>
        <taxon>Bacillales Family XII. Incertae Sedis</taxon>
        <taxon>Exiguobacterium</taxon>
    </lineage>
</organism>
<evidence type="ECO:0000313" key="3">
    <source>
        <dbReference type="Proteomes" id="UP001387110"/>
    </source>
</evidence>
<evidence type="ECO:0000256" key="1">
    <source>
        <dbReference type="SAM" id="Phobius"/>
    </source>
</evidence>
<dbReference type="Proteomes" id="UP001387110">
    <property type="component" value="Unassembled WGS sequence"/>
</dbReference>
<proteinExistence type="predicted"/>
<evidence type="ECO:0008006" key="4">
    <source>
        <dbReference type="Google" id="ProtNLM"/>
    </source>
</evidence>
<gene>
    <name evidence="2" type="ORF">SZL87_01150</name>
</gene>
<feature type="transmembrane region" description="Helical" evidence="1">
    <location>
        <begin position="110"/>
        <end position="128"/>
    </location>
</feature>
<dbReference type="EMBL" id="JBAWKY010000001">
    <property type="protein sequence ID" value="MEI4461022.1"/>
    <property type="molecule type" value="Genomic_DNA"/>
</dbReference>
<keyword evidence="3" id="KW-1185">Reference proteome</keyword>
<comment type="caution">
    <text evidence="2">The sequence shown here is derived from an EMBL/GenBank/DDBJ whole genome shotgun (WGS) entry which is preliminary data.</text>
</comment>
<keyword evidence="1" id="KW-0812">Transmembrane</keyword>